<dbReference type="GO" id="GO:0098797">
    <property type="term" value="C:plasma membrane protein complex"/>
    <property type="evidence" value="ECO:0007669"/>
    <property type="project" value="TreeGrafter"/>
</dbReference>
<dbReference type="InterPro" id="IPR006260">
    <property type="entry name" value="TonB/TolA_C"/>
</dbReference>
<keyword evidence="8" id="KW-1133">Transmembrane helix</keyword>
<dbReference type="GO" id="GO:0031992">
    <property type="term" value="F:energy transducer activity"/>
    <property type="evidence" value="ECO:0007669"/>
    <property type="project" value="TreeGrafter"/>
</dbReference>
<keyword evidence="3" id="KW-0813">Transport</keyword>
<name>A0A4Z0W8S2_9GAMM</name>
<dbReference type="Gene3D" id="3.30.1150.10">
    <property type="match status" value="1"/>
</dbReference>
<reference evidence="11 12" key="1">
    <citation type="submission" date="2019-04" db="EMBL/GenBank/DDBJ databases">
        <title>Natronospirillum operosus gen. nov., sp. nov., a haloalkaliphilic satellite isolated from decaying biomass of laboratory culture of cyanobacterium Geitlerinema sp. and proposal of Natronospirillaceae fam. nov. and Saccharospirillaceae fam. nov.</title>
        <authorList>
            <person name="Kevbrin V."/>
            <person name="Boltyanskaya Y."/>
            <person name="Koziaeva V."/>
            <person name="Grouzdev D.S."/>
            <person name="Park M."/>
            <person name="Cho J."/>
        </authorList>
    </citation>
    <scope>NUCLEOTIDE SEQUENCE [LARGE SCALE GENOMIC DNA]</scope>
    <source>
        <strain evidence="11 12">G-116</strain>
    </source>
</reference>
<proteinExistence type="inferred from homology"/>
<evidence type="ECO:0000256" key="4">
    <source>
        <dbReference type="ARBA" id="ARBA00022475"/>
    </source>
</evidence>
<gene>
    <name evidence="11" type="ORF">E4656_18875</name>
</gene>
<dbReference type="OrthoDB" id="9803361at2"/>
<dbReference type="PROSITE" id="PS52015">
    <property type="entry name" value="TONB_CTD"/>
    <property type="match status" value="1"/>
</dbReference>
<evidence type="ECO:0000313" key="12">
    <source>
        <dbReference type="Proteomes" id="UP000297475"/>
    </source>
</evidence>
<evidence type="ECO:0000313" key="11">
    <source>
        <dbReference type="EMBL" id="TGG90328.1"/>
    </source>
</evidence>
<dbReference type="GO" id="GO:0055085">
    <property type="term" value="P:transmembrane transport"/>
    <property type="evidence" value="ECO:0007669"/>
    <property type="project" value="InterPro"/>
</dbReference>
<evidence type="ECO:0000256" key="3">
    <source>
        <dbReference type="ARBA" id="ARBA00022448"/>
    </source>
</evidence>
<accession>A0A4Z0W8S2</accession>
<dbReference type="NCBIfam" id="TIGR01352">
    <property type="entry name" value="tonB_Cterm"/>
    <property type="match status" value="1"/>
</dbReference>
<feature type="domain" description="TonB C-terminal" evidence="10">
    <location>
        <begin position="187"/>
        <end position="286"/>
    </location>
</feature>
<evidence type="ECO:0000256" key="1">
    <source>
        <dbReference type="ARBA" id="ARBA00004383"/>
    </source>
</evidence>
<dbReference type="GO" id="GO:0015031">
    <property type="term" value="P:protein transport"/>
    <property type="evidence" value="ECO:0007669"/>
    <property type="project" value="UniProtKB-KW"/>
</dbReference>
<dbReference type="InterPro" id="IPR037682">
    <property type="entry name" value="TonB_C"/>
</dbReference>
<keyword evidence="6" id="KW-0812">Transmembrane</keyword>
<keyword evidence="7" id="KW-0653">Protein transport</keyword>
<sequence length="287" mass="31645">MSTATATDRLLFTLFLAGVAHGLVILGIGFTLDRPEGQSNLLEVTLALDHASQEQNPDADFLAQATQQGSGSLDEAEQLTTDQYADFQDNIIQEVEPDPTLSSAPDNPLTQRLIATYGDSSWALALEPDPEPQPIELQPQDLNLDTSMDIATLRALLDNRRQTYANRPRVRTLTAVSTRAAPEAEYVYAWQQRVERVGNANYPQAARAQRLTGQVRLLTSISPDGELLSVTLLQSSGHSVLDEAARQTVMQSAPFEPFNENMQAEYDVLEIIRTFRFEVEGAMTTSH</sequence>
<dbReference type="EMBL" id="SRMF01000014">
    <property type="protein sequence ID" value="TGG90328.1"/>
    <property type="molecule type" value="Genomic_DNA"/>
</dbReference>
<dbReference type="PANTHER" id="PTHR33446">
    <property type="entry name" value="PROTEIN TONB-RELATED"/>
    <property type="match status" value="1"/>
</dbReference>
<comment type="caution">
    <text evidence="11">The sequence shown here is derived from an EMBL/GenBank/DDBJ whole genome shotgun (WGS) entry which is preliminary data.</text>
</comment>
<evidence type="ECO:0000256" key="5">
    <source>
        <dbReference type="ARBA" id="ARBA00022519"/>
    </source>
</evidence>
<dbReference type="SUPFAM" id="SSF74653">
    <property type="entry name" value="TolA/TonB C-terminal domain"/>
    <property type="match status" value="1"/>
</dbReference>
<dbReference type="AlphaFoldDB" id="A0A4Z0W8S2"/>
<evidence type="ECO:0000259" key="10">
    <source>
        <dbReference type="PROSITE" id="PS52015"/>
    </source>
</evidence>
<keyword evidence="9" id="KW-0472">Membrane</keyword>
<keyword evidence="12" id="KW-1185">Reference proteome</keyword>
<organism evidence="11 12">
    <name type="scientific">Natronospirillum operosum</name>
    <dbReference type="NCBI Taxonomy" id="2759953"/>
    <lineage>
        <taxon>Bacteria</taxon>
        <taxon>Pseudomonadati</taxon>
        <taxon>Pseudomonadota</taxon>
        <taxon>Gammaproteobacteria</taxon>
        <taxon>Oceanospirillales</taxon>
        <taxon>Natronospirillaceae</taxon>
        <taxon>Natronospirillum</taxon>
    </lineage>
</organism>
<evidence type="ECO:0000256" key="8">
    <source>
        <dbReference type="ARBA" id="ARBA00022989"/>
    </source>
</evidence>
<evidence type="ECO:0000256" key="7">
    <source>
        <dbReference type="ARBA" id="ARBA00022927"/>
    </source>
</evidence>
<dbReference type="Proteomes" id="UP000297475">
    <property type="component" value="Unassembled WGS sequence"/>
</dbReference>
<evidence type="ECO:0000256" key="2">
    <source>
        <dbReference type="ARBA" id="ARBA00006555"/>
    </source>
</evidence>
<protein>
    <submittedName>
        <fullName evidence="11">Energy transducer TonB</fullName>
    </submittedName>
</protein>
<keyword evidence="4" id="KW-1003">Cell membrane</keyword>
<keyword evidence="5" id="KW-0997">Cell inner membrane</keyword>
<comment type="subcellular location">
    <subcellularLocation>
        <location evidence="1">Cell inner membrane</location>
        <topology evidence="1">Single-pass membrane protein</topology>
        <orientation evidence="1">Periplasmic side</orientation>
    </subcellularLocation>
</comment>
<dbReference type="RefSeq" id="WP_135484886.1">
    <property type="nucleotide sequence ID" value="NZ_SRMF01000014.1"/>
</dbReference>
<evidence type="ECO:0000256" key="9">
    <source>
        <dbReference type="ARBA" id="ARBA00023136"/>
    </source>
</evidence>
<dbReference type="Pfam" id="PF03544">
    <property type="entry name" value="TonB_C"/>
    <property type="match status" value="1"/>
</dbReference>
<comment type="similarity">
    <text evidence="2">Belongs to the TonB family.</text>
</comment>
<evidence type="ECO:0000256" key="6">
    <source>
        <dbReference type="ARBA" id="ARBA00022692"/>
    </source>
</evidence>
<dbReference type="InterPro" id="IPR051045">
    <property type="entry name" value="TonB-dependent_transducer"/>
</dbReference>
<dbReference type="PANTHER" id="PTHR33446:SF11">
    <property type="entry name" value="TONB3"/>
    <property type="match status" value="1"/>
</dbReference>